<name>A0A1M4UUA4_9CLOT</name>
<gene>
    <name evidence="13" type="ORF">SAMN02745158_00982</name>
</gene>
<evidence type="ECO:0000256" key="10">
    <source>
        <dbReference type="PROSITE-ProRule" id="PRU00169"/>
    </source>
</evidence>
<evidence type="ECO:0000313" key="13">
    <source>
        <dbReference type="EMBL" id="SHE60180.1"/>
    </source>
</evidence>
<feature type="modified residue" description="4-aspartylphosphate" evidence="10">
    <location>
        <position position="55"/>
    </location>
</feature>
<evidence type="ECO:0000256" key="4">
    <source>
        <dbReference type="ARBA" id="ARBA00022553"/>
    </source>
</evidence>
<dbReference type="InterPro" id="IPR020449">
    <property type="entry name" value="Tscrpt_reg_AraC-type_HTH"/>
</dbReference>
<feature type="domain" description="HTH araC/xylS-type" evidence="11">
    <location>
        <begin position="425"/>
        <end position="524"/>
    </location>
</feature>
<dbReference type="SMART" id="SM00342">
    <property type="entry name" value="HTH_ARAC"/>
    <property type="match status" value="1"/>
</dbReference>
<comment type="subcellular location">
    <subcellularLocation>
        <location evidence="1">Cytoplasm</location>
    </subcellularLocation>
</comment>
<accession>A0A1M4UUA4</accession>
<dbReference type="SUPFAM" id="SSF46689">
    <property type="entry name" value="Homeodomain-like"/>
    <property type="match status" value="1"/>
</dbReference>
<evidence type="ECO:0000256" key="6">
    <source>
        <dbReference type="ARBA" id="ARBA00023015"/>
    </source>
</evidence>
<dbReference type="InterPro" id="IPR011006">
    <property type="entry name" value="CheY-like_superfamily"/>
</dbReference>
<dbReference type="InterPro" id="IPR001789">
    <property type="entry name" value="Sig_transdc_resp-reg_receiver"/>
</dbReference>
<keyword evidence="5" id="KW-0902">Two-component regulatory system</keyword>
<dbReference type="EMBL" id="FQVI01000003">
    <property type="protein sequence ID" value="SHE60180.1"/>
    <property type="molecule type" value="Genomic_DNA"/>
</dbReference>
<evidence type="ECO:0000259" key="11">
    <source>
        <dbReference type="PROSITE" id="PS01124"/>
    </source>
</evidence>
<dbReference type="Gene3D" id="1.10.10.60">
    <property type="entry name" value="Homeodomain-like"/>
    <property type="match status" value="2"/>
</dbReference>
<dbReference type="GO" id="GO:0043565">
    <property type="term" value="F:sequence-specific DNA binding"/>
    <property type="evidence" value="ECO:0007669"/>
    <property type="project" value="InterPro"/>
</dbReference>
<evidence type="ECO:0000256" key="7">
    <source>
        <dbReference type="ARBA" id="ARBA00023125"/>
    </source>
</evidence>
<evidence type="ECO:0000256" key="5">
    <source>
        <dbReference type="ARBA" id="ARBA00023012"/>
    </source>
</evidence>
<dbReference type="GO" id="GO:0000160">
    <property type="term" value="P:phosphorelay signal transduction system"/>
    <property type="evidence" value="ECO:0007669"/>
    <property type="project" value="UniProtKB-KW"/>
</dbReference>
<dbReference type="PRINTS" id="PR00032">
    <property type="entry name" value="HTHARAC"/>
</dbReference>
<feature type="domain" description="Response regulatory" evidence="12">
    <location>
        <begin position="3"/>
        <end position="120"/>
    </location>
</feature>
<dbReference type="OrthoDB" id="9794370at2"/>
<dbReference type="Proteomes" id="UP000184245">
    <property type="component" value="Unassembled WGS sequence"/>
</dbReference>
<keyword evidence="7" id="KW-0238">DNA-binding</keyword>
<evidence type="ECO:0000256" key="3">
    <source>
        <dbReference type="ARBA" id="ARBA00022490"/>
    </source>
</evidence>
<reference evidence="13 14" key="1">
    <citation type="submission" date="2016-11" db="EMBL/GenBank/DDBJ databases">
        <authorList>
            <person name="Jaros S."/>
            <person name="Januszkiewicz K."/>
            <person name="Wedrychowicz H."/>
        </authorList>
    </citation>
    <scope>NUCLEOTIDE SEQUENCE [LARGE SCALE GENOMIC DNA]</scope>
    <source>
        <strain evidence="13 14">DSM 17459</strain>
    </source>
</reference>
<dbReference type="CDD" id="cd17536">
    <property type="entry name" value="REC_YesN-like"/>
    <property type="match status" value="1"/>
</dbReference>
<dbReference type="InterPro" id="IPR041522">
    <property type="entry name" value="CdaR_GGDEF"/>
</dbReference>
<dbReference type="PROSITE" id="PS01124">
    <property type="entry name" value="HTH_ARAC_FAMILY_2"/>
    <property type="match status" value="1"/>
</dbReference>
<dbReference type="PANTHER" id="PTHR42713:SF3">
    <property type="entry name" value="TRANSCRIPTIONAL REGULATORY PROTEIN HPTR"/>
    <property type="match status" value="1"/>
</dbReference>
<dbReference type="InterPro" id="IPR018060">
    <property type="entry name" value="HTH_AraC"/>
</dbReference>
<dbReference type="PANTHER" id="PTHR42713">
    <property type="entry name" value="HISTIDINE KINASE-RELATED"/>
    <property type="match status" value="1"/>
</dbReference>
<dbReference type="Pfam" id="PF00072">
    <property type="entry name" value="Response_reg"/>
    <property type="match status" value="1"/>
</dbReference>
<keyword evidence="6" id="KW-0805">Transcription regulation</keyword>
<keyword evidence="4 10" id="KW-0597">Phosphoprotein</keyword>
<keyword evidence="8" id="KW-0804">Transcription</keyword>
<organism evidence="13 14">
    <name type="scientific">Lactonifactor longoviformis DSM 17459</name>
    <dbReference type="NCBI Taxonomy" id="1122155"/>
    <lineage>
        <taxon>Bacteria</taxon>
        <taxon>Bacillati</taxon>
        <taxon>Bacillota</taxon>
        <taxon>Clostridia</taxon>
        <taxon>Eubacteriales</taxon>
        <taxon>Clostridiaceae</taxon>
        <taxon>Lactonifactor</taxon>
    </lineage>
</organism>
<dbReference type="Pfam" id="PF17853">
    <property type="entry name" value="GGDEF_2"/>
    <property type="match status" value="1"/>
</dbReference>
<proteinExistence type="predicted"/>
<protein>
    <recommendedName>
        <fullName evidence="2">Stage 0 sporulation protein A homolog</fullName>
    </recommendedName>
</protein>
<evidence type="ECO:0000313" key="14">
    <source>
        <dbReference type="Proteomes" id="UP000184245"/>
    </source>
</evidence>
<dbReference type="STRING" id="1122155.SAMN02745158_00982"/>
<dbReference type="GO" id="GO:0003700">
    <property type="term" value="F:DNA-binding transcription factor activity"/>
    <property type="evidence" value="ECO:0007669"/>
    <property type="project" value="InterPro"/>
</dbReference>
<dbReference type="InterPro" id="IPR051552">
    <property type="entry name" value="HptR"/>
</dbReference>
<dbReference type="SMART" id="SM00448">
    <property type="entry name" value="REC"/>
    <property type="match status" value="1"/>
</dbReference>
<dbReference type="AlphaFoldDB" id="A0A1M4UUA4"/>
<dbReference type="PROSITE" id="PS50110">
    <property type="entry name" value="RESPONSE_REGULATORY"/>
    <property type="match status" value="1"/>
</dbReference>
<comment type="function">
    <text evidence="9">May play the central regulatory role in sporulation. It may be an element of the effector pathway responsible for the activation of sporulation genes in response to nutritional stress. Spo0A may act in concert with spo0H (a sigma factor) to control the expression of some genes that are critical to the sporulation process.</text>
</comment>
<keyword evidence="14" id="KW-1185">Reference proteome</keyword>
<dbReference type="RefSeq" id="WP_072849496.1">
    <property type="nucleotide sequence ID" value="NZ_FQVI01000003.1"/>
</dbReference>
<evidence type="ECO:0000256" key="2">
    <source>
        <dbReference type="ARBA" id="ARBA00018672"/>
    </source>
</evidence>
<evidence type="ECO:0000259" key="12">
    <source>
        <dbReference type="PROSITE" id="PS50110"/>
    </source>
</evidence>
<evidence type="ECO:0000256" key="8">
    <source>
        <dbReference type="ARBA" id="ARBA00023163"/>
    </source>
</evidence>
<dbReference type="GO" id="GO:0005737">
    <property type="term" value="C:cytoplasm"/>
    <property type="evidence" value="ECO:0007669"/>
    <property type="project" value="UniProtKB-SubCell"/>
</dbReference>
<dbReference type="SUPFAM" id="SSF52172">
    <property type="entry name" value="CheY-like"/>
    <property type="match status" value="1"/>
</dbReference>
<evidence type="ECO:0000256" key="1">
    <source>
        <dbReference type="ARBA" id="ARBA00004496"/>
    </source>
</evidence>
<evidence type="ECO:0000256" key="9">
    <source>
        <dbReference type="ARBA" id="ARBA00024867"/>
    </source>
</evidence>
<dbReference type="Gene3D" id="3.40.50.2300">
    <property type="match status" value="1"/>
</dbReference>
<dbReference type="InterPro" id="IPR009057">
    <property type="entry name" value="Homeodomain-like_sf"/>
</dbReference>
<sequence length="528" mass="60891">MYKLLIADDDEIICRGLGTCIPWEENNIEITGLVYDGEMALEYVEREKPDIVIVDINMPFMDGIEFSYAVRQTYPEIKIIMLTAYKEFAYAQKAVKLQVFEYLTKPFTNEEVLEAVRRAADALEEERNYRSRIQRNLGMIQEKNLEEVTLYGTAEEETIKNSGICSRLNYFQAVILYLRRIPGEKEGGKNALIEDEVALRMAADKLRTRISREKDCSLFLQSNRIVLVFEYMDRNSGKKIVERITGIMEEIAKEDTVFLAGGVGRVCHGADRLPSSYQEAVYALEQRYGYGNRSVILYTEVQGKAADYDVELPAVRKRLQEGVQQRSSEKIRQEVESLFQKLKRTGKTNLPSVQFLLVELLRFCWEMTEEGELYETFLKQYGQLFSRMIAARNLWELREAADMYFNNLYSYLDSQNTTDIEKRVNQAVEYIKENFPDPDLNLNDVARHVNLSASYLGNSIKKYKKTSYVSLLNQIRIDNAKKLLARPDIKTYEVAFLVGFNSSQYFSSSFKKSTGMTPGAYRESALGN</sequence>
<keyword evidence="3" id="KW-0963">Cytoplasm</keyword>
<dbReference type="Pfam" id="PF12833">
    <property type="entry name" value="HTH_18"/>
    <property type="match status" value="1"/>
</dbReference>